<dbReference type="EMBL" id="DWZA01000096">
    <property type="protein sequence ID" value="HJA72100.1"/>
    <property type="molecule type" value="Genomic_DNA"/>
</dbReference>
<dbReference type="AlphaFoldDB" id="A0A9D2KQ45"/>
<feature type="coiled-coil region" evidence="1">
    <location>
        <begin position="51"/>
        <end position="78"/>
    </location>
</feature>
<proteinExistence type="predicted"/>
<name>A0A9D2KQ45_9FIRM</name>
<evidence type="ECO:0000256" key="1">
    <source>
        <dbReference type="SAM" id="Coils"/>
    </source>
</evidence>
<organism evidence="2 3">
    <name type="scientific">Candidatus Lachnoclostridium stercoravium</name>
    <dbReference type="NCBI Taxonomy" id="2838633"/>
    <lineage>
        <taxon>Bacteria</taxon>
        <taxon>Bacillati</taxon>
        <taxon>Bacillota</taxon>
        <taxon>Clostridia</taxon>
        <taxon>Lachnospirales</taxon>
        <taxon>Lachnospiraceae</taxon>
    </lineage>
</organism>
<evidence type="ECO:0000313" key="2">
    <source>
        <dbReference type="EMBL" id="HJA72100.1"/>
    </source>
</evidence>
<keyword evidence="1" id="KW-0175">Coiled coil</keyword>
<sequence>METRILEKVDSRIEQTETRILKEVDSRIEQTEMRILKEVDKRIEKSEVLLLDEMERYNRQYERRFATLEQRENQLKDIYRMVKNENDTINLFLKDHQNLEKLERRVTILERKTACLP</sequence>
<accession>A0A9D2KQ45</accession>
<evidence type="ECO:0000313" key="3">
    <source>
        <dbReference type="Proteomes" id="UP000823900"/>
    </source>
</evidence>
<protein>
    <submittedName>
        <fullName evidence="2">Uncharacterized protein</fullName>
    </submittedName>
</protein>
<reference evidence="2" key="2">
    <citation type="submission" date="2021-04" db="EMBL/GenBank/DDBJ databases">
        <authorList>
            <person name="Gilroy R."/>
        </authorList>
    </citation>
    <scope>NUCLEOTIDE SEQUENCE</scope>
    <source>
        <strain evidence="2">CHK178-16964</strain>
    </source>
</reference>
<reference evidence="2" key="1">
    <citation type="journal article" date="2021" name="PeerJ">
        <title>Extensive microbial diversity within the chicken gut microbiome revealed by metagenomics and culture.</title>
        <authorList>
            <person name="Gilroy R."/>
            <person name="Ravi A."/>
            <person name="Getino M."/>
            <person name="Pursley I."/>
            <person name="Horton D.L."/>
            <person name="Alikhan N.F."/>
            <person name="Baker D."/>
            <person name="Gharbi K."/>
            <person name="Hall N."/>
            <person name="Watson M."/>
            <person name="Adriaenssens E.M."/>
            <person name="Foster-Nyarko E."/>
            <person name="Jarju S."/>
            <person name="Secka A."/>
            <person name="Antonio M."/>
            <person name="Oren A."/>
            <person name="Chaudhuri R.R."/>
            <person name="La Ragione R."/>
            <person name="Hildebrand F."/>
            <person name="Pallen M.J."/>
        </authorList>
    </citation>
    <scope>NUCLEOTIDE SEQUENCE</scope>
    <source>
        <strain evidence="2">CHK178-16964</strain>
    </source>
</reference>
<comment type="caution">
    <text evidence="2">The sequence shown here is derived from an EMBL/GenBank/DDBJ whole genome shotgun (WGS) entry which is preliminary data.</text>
</comment>
<gene>
    <name evidence="2" type="ORF">IAA07_11100</name>
</gene>
<dbReference type="Proteomes" id="UP000823900">
    <property type="component" value="Unassembled WGS sequence"/>
</dbReference>